<dbReference type="EMBL" id="RJUF01000009">
    <property type="protein sequence ID" value="MCP9762391.1"/>
    <property type="molecule type" value="Genomic_DNA"/>
</dbReference>
<gene>
    <name evidence="1" type="ORF">EGI31_05455</name>
</gene>
<protein>
    <submittedName>
        <fullName evidence="1">Uncharacterized protein</fullName>
    </submittedName>
</protein>
<dbReference type="RefSeq" id="WP_255036155.1">
    <property type="nucleotide sequence ID" value="NZ_RJUF01000009.1"/>
</dbReference>
<dbReference type="Proteomes" id="UP001204144">
    <property type="component" value="Unassembled WGS sequence"/>
</dbReference>
<comment type="caution">
    <text evidence="1">The sequence shown here is derived from an EMBL/GenBank/DDBJ whole genome shotgun (WGS) entry which is preliminary data.</text>
</comment>
<dbReference type="AlphaFoldDB" id="A0AAE3H1R0"/>
<evidence type="ECO:0000313" key="1">
    <source>
        <dbReference type="EMBL" id="MCP9762391.1"/>
    </source>
</evidence>
<proteinExistence type="predicted"/>
<sequence length="165" mass="19159">MKLKIVFIFAFVNYSCFSSNDSVYPIQTNDKLAFKLDGEIWRPRDKNYILYGLPVNTAIVDFPLNRNWGYIGGGNYINSPSEYFSINFRTNRNEVQLNNKYFIKDTTLNVLKNVTFSKGSDVYNAIDGFFKLKDTLNRGFKGDFEFVLKSKSNKEIRITEGVFNF</sequence>
<evidence type="ECO:0000313" key="2">
    <source>
        <dbReference type="Proteomes" id="UP001204144"/>
    </source>
</evidence>
<keyword evidence="2" id="KW-1185">Reference proteome</keyword>
<accession>A0AAE3H1R0</accession>
<name>A0AAE3H1R0_9BACT</name>
<reference evidence="1 2" key="1">
    <citation type="submission" date="2018-11" db="EMBL/GenBank/DDBJ databases">
        <title>Novel bacteria species description.</title>
        <authorList>
            <person name="Han J.-H."/>
        </authorList>
    </citation>
    <scope>NUCLEOTIDE SEQUENCE [LARGE SCALE GENOMIC DNA]</scope>
    <source>
        <strain evidence="1 2">KCTC23259</strain>
    </source>
</reference>
<organism evidence="1 2">
    <name type="scientific">Lacihabitans soyangensis</name>
    <dbReference type="NCBI Taxonomy" id="869394"/>
    <lineage>
        <taxon>Bacteria</taxon>
        <taxon>Pseudomonadati</taxon>
        <taxon>Bacteroidota</taxon>
        <taxon>Cytophagia</taxon>
        <taxon>Cytophagales</taxon>
        <taxon>Leadbetterellaceae</taxon>
        <taxon>Lacihabitans</taxon>
    </lineage>
</organism>